<name>A0A8S4QJV2_9NEOP</name>
<feature type="non-terminal residue" evidence="1">
    <location>
        <position position="34"/>
    </location>
</feature>
<accession>A0A8S4QJV2</accession>
<gene>
    <name evidence="1" type="primary">jg6765</name>
    <name evidence="1" type="ORF">PAEG_LOCUS1213</name>
</gene>
<evidence type="ECO:0000313" key="1">
    <source>
        <dbReference type="EMBL" id="CAH2208652.1"/>
    </source>
</evidence>
<comment type="caution">
    <text evidence="1">The sequence shown here is derived from an EMBL/GenBank/DDBJ whole genome shotgun (WGS) entry which is preliminary data.</text>
</comment>
<evidence type="ECO:0000313" key="2">
    <source>
        <dbReference type="Proteomes" id="UP000838756"/>
    </source>
</evidence>
<protein>
    <submittedName>
        <fullName evidence="1">Jg6765 protein</fullName>
    </submittedName>
</protein>
<proteinExistence type="predicted"/>
<dbReference type="OrthoDB" id="6380398at2759"/>
<sequence length="34" mass="3817">MASSEMEPFIVGGDYTDIKQYPHSVLMIVDCKDP</sequence>
<dbReference type="EMBL" id="CAKXAJ010004196">
    <property type="protein sequence ID" value="CAH2208652.1"/>
    <property type="molecule type" value="Genomic_DNA"/>
</dbReference>
<organism evidence="1 2">
    <name type="scientific">Pararge aegeria aegeria</name>
    <dbReference type="NCBI Taxonomy" id="348720"/>
    <lineage>
        <taxon>Eukaryota</taxon>
        <taxon>Metazoa</taxon>
        <taxon>Ecdysozoa</taxon>
        <taxon>Arthropoda</taxon>
        <taxon>Hexapoda</taxon>
        <taxon>Insecta</taxon>
        <taxon>Pterygota</taxon>
        <taxon>Neoptera</taxon>
        <taxon>Endopterygota</taxon>
        <taxon>Lepidoptera</taxon>
        <taxon>Glossata</taxon>
        <taxon>Ditrysia</taxon>
        <taxon>Papilionoidea</taxon>
        <taxon>Nymphalidae</taxon>
        <taxon>Satyrinae</taxon>
        <taxon>Satyrini</taxon>
        <taxon>Parargina</taxon>
        <taxon>Pararge</taxon>
    </lineage>
</organism>
<reference evidence="1" key="1">
    <citation type="submission" date="2022-03" db="EMBL/GenBank/DDBJ databases">
        <authorList>
            <person name="Lindestad O."/>
        </authorList>
    </citation>
    <scope>NUCLEOTIDE SEQUENCE</scope>
</reference>
<keyword evidence="2" id="KW-1185">Reference proteome</keyword>
<dbReference type="AlphaFoldDB" id="A0A8S4QJV2"/>
<dbReference type="Proteomes" id="UP000838756">
    <property type="component" value="Unassembled WGS sequence"/>
</dbReference>